<evidence type="ECO:0000313" key="2">
    <source>
        <dbReference type="Proteomes" id="UP001151752"/>
    </source>
</evidence>
<accession>A0A9Q0X1E8</accession>
<gene>
    <name evidence="1" type="ORF">OIU74_000998</name>
</gene>
<reference evidence="1" key="1">
    <citation type="submission" date="2022-11" db="EMBL/GenBank/DDBJ databases">
        <authorList>
            <person name="Hyden B.L."/>
            <person name="Feng K."/>
            <person name="Yates T."/>
            <person name="Jawdy S."/>
            <person name="Smart L.B."/>
            <person name="Muchero W."/>
        </authorList>
    </citation>
    <scope>NUCLEOTIDE SEQUENCE</scope>
    <source>
        <tissue evidence="1">Shoot tip</tissue>
    </source>
</reference>
<organism evidence="1 2">
    <name type="scientific">Salix koriyanagi</name>
    <dbReference type="NCBI Taxonomy" id="2511006"/>
    <lineage>
        <taxon>Eukaryota</taxon>
        <taxon>Viridiplantae</taxon>
        <taxon>Streptophyta</taxon>
        <taxon>Embryophyta</taxon>
        <taxon>Tracheophyta</taxon>
        <taxon>Spermatophyta</taxon>
        <taxon>Magnoliopsida</taxon>
        <taxon>eudicotyledons</taxon>
        <taxon>Gunneridae</taxon>
        <taxon>Pentapetalae</taxon>
        <taxon>rosids</taxon>
        <taxon>fabids</taxon>
        <taxon>Malpighiales</taxon>
        <taxon>Salicaceae</taxon>
        <taxon>Saliceae</taxon>
        <taxon>Salix</taxon>
    </lineage>
</organism>
<dbReference type="Proteomes" id="UP001151752">
    <property type="component" value="Chromosome 16"/>
</dbReference>
<reference evidence="1" key="2">
    <citation type="journal article" date="2023" name="Int. J. Mol. Sci.">
        <title>De Novo Assembly and Annotation of 11 Diverse Shrub Willow (Salix) Genomes Reveals Novel Gene Organization in Sex-Linked Regions.</title>
        <authorList>
            <person name="Hyden B."/>
            <person name="Feng K."/>
            <person name="Yates T.B."/>
            <person name="Jawdy S."/>
            <person name="Cereghino C."/>
            <person name="Smart L.B."/>
            <person name="Muchero W."/>
        </authorList>
    </citation>
    <scope>NUCLEOTIDE SEQUENCE</scope>
    <source>
        <tissue evidence="1">Shoot tip</tissue>
    </source>
</reference>
<name>A0A9Q0X1E8_9ROSI</name>
<dbReference type="AlphaFoldDB" id="A0A9Q0X1E8"/>
<sequence length="63" mass="6596">MVCLTSTFPSAMFWSPGPEVCRASASRSSLILSLKRSDNLFFPVGDGSSSEPGGLPSKGFLLA</sequence>
<dbReference type="EMBL" id="JAPFFM010000001">
    <property type="protein sequence ID" value="KAJ6776934.1"/>
    <property type="molecule type" value="Genomic_DNA"/>
</dbReference>
<comment type="caution">
    <text evidence="1">The sequence shown here is derived from an EMBL/GenBank/DDBJ whole genome shotgun (WGS) entry which is preliminary data.</text>
</comment>
<protein>
    <submittedName>
        <fullName evidence="1">Uncharacterized protein</fullName>
    </submittedName>
</protein>
<keyword evidence="2" id="KW-1185">Reference proteome</keyword>
<proteinExistence type="predicted"/>
<evidence type="ECO:0000313" key="1">
    <source>
        <dbReference type="EMBL" id="KAJ6776934.1"/>
    </source>
</evidence>